<proteinExistence type="inferred from homology"/>
<evidence type="ECO:0000313" key="10">
    <source>
        <dbReference type="Proteomes" id="UP001515943"/>
    </source>
</evidence>
<keyword evidence="10" id="KW-1185">Reference proteome</keyword>
<keyword evidence="5" id="KW-0460">Magnesium</keyword>
<name>A0ABX1FJI7_9PSEU</name>
<sequence length="336" mass="35957">MVSIDVVAAPRDVLERTRATVEPPLHAALADLPDETHEVIQYSLGQQDFSTAALALLSAETIGDATEAIRVAVALELAHLHEQLHADLLTRAVSRGRQPSALVEFGDDRAVSAADALVSLAFARLTKPEVMILNATLLSVVDGYVQEIEMDERDDVDLTEHLGVAAAKHSALTACACELGALAAGASSSQAGHLREFGDDIGLARKHVDDVLAIWGGAAISGRPLHHDLARRRRTLPVVAAIDAGTDVYSFDAEPRELADLVERAGGRKWCEQQAELLLARALNHLRQVKPRARAADELFGLAREVTTARCAWARTPAPVVPSQSTAASREDRTPA</sequence>
<dbReference type="Gene3D" id="1.10.600.10">
    <property type="entry name" value="Farnesyl Diphosphate Synthase"/>
    <property type="match status" value="1"/>
</dbReference>
<accession>A0ABX1FJI7</accession>
<evidence type="ECO:0000256" key="7">
    <source>
        <dbReference type="RuleBase" id="RU004466"/>
    </source>
</evidence>
<evidence type="ECO:0000313" key="9">
    <source>
        <dbReference type="EMBL" id="NKE58909.1"/>
    </source>
</evidence>
<dbReference type="InterPro" id="IPR008949">
    <property type="entry name" value="Isoprenoid_synthase_dom_sf"/>
</dbReference>
<dbReference type="RefSeq" id="WP_167975567.1">
    <property type="nucleotide sequence ID" value="NZ_VSRL01000068.1"/>
</dbReference>
<evidence type="ECO:0000256" key="6">
    <source>
        <dbReference type="ARBA" id="ARBA00023229"/>
    </source>
</evidence>
<dbReference type="EMBL" id="VSRL01000068">
    <property type="protein sequence ID" value="NKE58909.1"/>
    <property type="molecule type" value="Genomic_DNA"/>
</dbReference>
<comment type="similarity">
    <text evidence="2 7">Belongs to the FPP/GGPP synthase family.</text>
</comment>
<dbReference type="PANTHER" id="PTHR43281">
    <property type="entry name" value="FARNESYL DIPHOSPHATE SYNTHASE"/>
    <property type="match status" value="1"/>
</dbReference>
<evidence type="ECO:0000256" key="8">
    <source>
        <dbReference type="SAM" id="MobiDB-lite"/>
    </source>
</evidence>
<protein>
    <recommendedName>
        <fullName evidence="11">Geranylgeranyl diphosphate synthase, type I</fullName>
    </recommendedName>
</protein>
<dbReference type="SUPFAM" id="SSF48576">
    <property type="entry name" value="Terpenoid synthases"/>
    <property type="match status" value="1"/>
</dbReference>
<keyword evidence="3 7" id="KW-0808">Transferase</keyword>
<dbReference type="Pfam" id="PF00348">
    <property type="entry name" value="polyprenyl_synt"/>
    <property type="match status" value="1"/>
</dbReference>
<feature type="region of interest" description="Disordered" evidence="8">
    <location>
        <begin position="317"/>
        <end position="336"/>
    </location>
</feature>
<gene>
    <name evidence="9" type="ORF">FXN61_19675</name>
</gene>
<keyword evidence="4" id="KW-0479">Metal-binding</keyword>
<dbReference type="InterPro" id="IPR000092">
    <property type="entry name" value="Polyprenyl_synt"/>
</dbReference>
<dbReference type="Proteomes" id="UP001515943">
    <property type="component" value="Unassembled WGS sequence"/>
</dbReference>
<dbReference type="CDD" id="cd00867">
    <property type="entry name" value="Trans_IPPS"/>
    <property type="match status" value="1"/>
</dbReference>
<comment type="cofactor">
    <cofactor evidence="1">
        <name>Mg(2+)</name>
        <dbReference type="ChEBI" id="CHEBI:18420"/>
    </cofactor>
</comment>
<organism evidence="9 10">
    <name type="scientific">Lentzea indica</name>
    <dbReference type="NCBI Taxonomy" id="2604800"/>
    <lineage>
        <taxon>Bacteria</taxon>
        <taxon>Bacillati</taxon>
        <taxon>Actinomycetota</taxon>
        <taxon>Actinomycetes</taxon>
        <taxon>Pseudonocardiales</taxon>
        <taxon>Pseudonocardiaceae</taxon>
        <taxon>Lentzea</taxon>
    </lineage>
</organism>
<evidence type="ECO:0000256" key="1">
    <source>
        <dbReference type="ARBA" id="ARBA00001946"/>
    </source>
</evidence>
<reference evidence="9 10" key="1">
    <citation type="submission" date="2019-08" db="EMBL/GenBank/DDBJ databases">
        <title>Lentzea from Indian Himalayas.</title>
        <authorList>
            <person name="Mandal S."/>
            <person name="Mallick Gupta A."/>
            <person name="Maiti P.K."/>
            <person name="Sarkar J."/>
            <person name="Mandal S."/>
        </authorList>
    </citation>
    <scope>NUCLEOTIDE SEQUENCE [LARGE SCALE GENOMIC DNA]</scope>
    <source>
        <strain evidence="9 10">PSKA42</strain>
    </source>
</reference>
<evidence type="ECO:0000256" key="2">
    <source>
        <dbReference type="ARBA" id="ARBA00006706"/>
    </source>
</evidence>
<evidence type="ECO:0000256" key="3">
    <source>
        <dbReference type="ARBA" id="ARBA00022679"/>
    </source>
</evidence>
<keyword evidence="6" id="KW-0414">Isoprene biosynthesis</keyword>
<evidence type="ECO:0000256" key="4">
    <source>
        <dbReference type="ARBA" id="ARBA00022723"/>
    </source>
</evidence>
<dbReference type="PANTHER" id="PTHR43281:SF1">
    <property type="entry name" value="FARNESYL DIPHOSPHATE SYNTHASE"/>
    <property type="match status" value="1"/>
</dbReference>
<evidence type="ECO:0008006" key="11">
    <source>
        <dbReference type="Google" id="ProtNLM"/>
    </source>
</evidence>
<evidence type="ECO:0000256" key="5">
    <source>
        <dbReference type="ARBA" id="ARBA00022842"/>
    </source>
</evidence>
<comment type="caution">
    <text evidence="9">The sequence shown here is derived from an EMBL/GenBank/DDBJ whole genome shotgun (WGS) entry which is preliminary data.</text>
</comment>